<dbReference type="GO" id="GO:0006302">
    <property type="term" value="P:double-strand break repair"/>
    <property type="evidence" value="ECO:0007669"/>
    <property type="project" value="TreeGrafter"/>
</dbReference>
<evidence type="ECO:0000259" key="8">
    <source>
        <dbReference type="Pfam" id="PF11967"/>
    </source>
</evidence>
<evidence type="ECO:0000256" key="6">
    <source>
        <dbReference type="ARBA" id="ARBA00033409"/>
    </source>
</evidence>
<comment type="similarity">
    <text evidence="1 7">Belongs to the RecO family.</text>
</comment>
<dbReference type="AlphaFoldDB" id="A0A9E2F0Y4"/>
<protein>
    <recommendedName>
        <fullName evidence="2 7">DNA repair protein RecO</fullName>
    </recommendedName>
    <alternativeName>
        <fullName evidence="6 7">Recombination protein O</fullName>
    </alternativeName>
</protein>
<keyword evidence="5 7" id="KW-0234">DNA repair</keyword>
<evidence type="ECO:0000256" key="4">
    <source>
        <dbReference type="ARBA" id="ARBA00023172"/>
    </source>
</evidence>
<keyword evidence="4 7" id="KW-0233">DNA recombination</keyword>
<organism evidence="9 10">
    <name type="scientific">Psychracetigena formicireducens</name>
    <dbReference type="NCBI Taxonomy" id="2986056"/>
    <lineage>
        <taxon>Bacteria</taxon>
        <taxon>Bacillati</taxon>
        <taxon>Candidatus Lithacetigenota</taxon>
        <taxon>Candidatus Psychracetigena</taxon>
    </lineage>
</organism>
<dbReference type="InterPro" id="IPR003717">
    <property type="entry name" value="RecO"/>
</dbReference>
<evidence type="ECO:0000256" key="3">
    <source>
        <dbReference type="ARBA" id="ARBA00022763"/>
    </source>
</evidence>
<sequence length="236" mass="27035">MRINKIEAIVLKDEQLKEKDKIISLFTREFGLITANAKGKKWGSRLERGSIIQSLVYHRRGFTLIDCELSWIPANIYKDLGLWCKASLILESVYKAVLPGEKNLQLYELLTKSLKLLDELRPAETICLSFLVKVVGISGYYPVYNKCQRCSSRRTHGYLSYSDGGYVCSNCYPSSGLALLSINDFAMLDMLNSIDLNDINDSFCINKNLFNAVINYYENVFENMLYSTKVMEQIKR</sequence>
<accession>A0A9E2F0Y4</accession>
<dbReference type="GO" id="GO:0006310">
    <property type="term" value="P:DNA recombination"/>
    <property type="evidence" value="ECO:0007669"/>
    <property type="project" value="UniProtKB-UniRule"/>
</dbReference>
<evidence type="ECO:0000256" key="2">
    <source>
        <dbReference type="ARBA" id="ARBA00021310"/>
    </source>
</evidence>
<evidence type="ECO:0000256" key="5">
    <source>
        <dbReference type="ARBA" id="ARBA00023204"/>
    </source>
</evidence>
<comment type="caution">
    <text evidence="9">The sequence shown here is derived from an EMBL/GenBank/DDBJ whole genome shotgun (WGS) entry which is preliminary data.</text>
</comment>
<dbReference type="PANTHER" id="PTHR33991:SF1">
    <property type="entry name" value="DNA REPAIR PROTEIN RECO"/>
    <property type="match status" value="1"/>
</dbReference>
<dbReference type="Gene3D" id="2.40.50.140">
    <property type="entry name" value="Nucleic acid-binding proteins"/>
    <property type="match status" value="1"/>
</dbReference>
<dbReference type="InterPro" id="IPR022572">
    <property type="entry name" value="DNA_rep/recomb_RecO_N"/>
</dbReference>
<dbReference type="SUPFAM" id="SSF57863">
    <property type="entry name" value="ArfGap/RecO-like zinc finger"/>
    <property type="match status" value="1"/>
</dbReference>
<name>A0A9E2F0Y4_PSYF1</name>
<dbReference type="Proteomes" id="UP000811545">
    <property type="component" value="Unassembled WGS sequence"/>
</dbReference>
<evidence type="ECO:0000256" key="1">
    <source>
        <dbReference type="ARBA" id="ARBA00007452"/>
    </source>
</evidence>
<evidence type="ECO:0000313" key="9">
    <source>
        <dbReference type="EMBL" id="MBT9144192.1"/>
    </source>
</evidence>
<dbReference type="GO" id="GO:0043590">
    <property type="term" value="C:bacterial nucleoid"/>
    <property type="evidence" value="ECO:0007669"/>
    <property type="project" value="TreeGrafter"/>
</dbReference>
<keyword evidence="3 7" id="KW-0227">DNA damage</keyword>
<dbReference type="InterPro" id="IPR012340">
    <property type="entry name" value="NA-bd_OB-fold"/>
</dbReference>
<proteinExistence type="inferred from homology"/>
<dbReference type="Gene3D" id="1.20.1440.120">
    <property type="entry name" value="Recombination protein O, C-terminal domain"/>
    <property type="match status" value="1"/>
</dbReference>
<evidence type="ECO:0000256" key="7">
    <source>
        <dbReference type="HAMAP-Rule" id="MF_00201"/>
    </source>
</evidence>
<dbReference type="InterPro" id="IPR042242">
    <property type="entry name" value="RecO_C"/>
</dbReference>
<evidence type="ECO:0000313" key="10">
    <source>
        <dbReference type="Proteomes" id="UP000811545"/>
    </source>
</evidence>
<dbReference type="SUPFAM" id="SSF50249">
    <property type="entry name" value="Nucleic acid-binding proteins"/>
    <property type="match status" value="1"/>
</dbReference>
<dbReference type="Pfam" id="PF02565">
    <property type="entry name" value="RecO_C"/>
    <property type="match status" value="1"/>
</dbReference>
<dbReference type="PANTHER" id="PTHR33991">
    <property type="entry name" value="DNA REPAIR PROTEIN RECO"/>
    <property type="match status" value="1"/>
</dbReference>
<dbReference type="NCBIfam" id="TIGR00613">
    <property type="entry name" value="reco"/>
    <property type="match status" value="1"/>
</dbReference>
<gene>
    <name evidence="7 9" type="primary">recO</name>
    <name evidence="9" type="ORF">DDT42_00024</name>
</gene>
<comment type="function">
    <text evidence="7">Involved in DNA repair and RecF pathway recombination.</text>
</comment>
<reference evidence="9 10" key="1">
    <citation type="journal article" date="2021" name="bioRxiv">
        <title>Unique metabolic strategies in Hadean analogues reveal hints for primordial physiology.</title>
        <authorList>
            <person name="Nobu M.K."/>
            <person name="Nakai R."/>
            <person name="Tamazawa S."/>
            <person name="Mori H."/>
            <person name="Toyoda A."/>
            <person name="Ijiri A."/>
            <person name="Suzuki S."/>
            <person name="Kurokawa K."/>
            <person name="Kamagata Y."/>
            <person name="Tamaki H."/>
        </authorList>
    </citation>
    <scope>NUCLEOTIDE SEQUENCE [LARGE SCALE GENOMIC DNA]</scope>
    <source>
        <strain evidence="9">BS525</strain>
    </source>
</reference>
<dbReference type="HAMAP" id="MF_00201">
    <property type="entry name" value="RecO"/>
    <property type="match status" value="1"/>
</dbReference>
<dbReference type="InterPro" id="IPR037278">
    <property type="entry name" value="ARFGAP/RecO"/>
</dbReference>
<dbReference type="Pfam" id="PF11967">
    <property type="entry name" value="RecO_N"/>
    <property type="match status" value="1"/>
</dbReference>
<feature type="domain" description="DNA replication/recombination mediator RecO N-terminal" evidence="8">
    <location>
        <begin position="1"/>
        <end position="47"/>
    </location>
</feature>
<dbReference type="EMBL" id="QLTW01000001">
    <property type="protein sequence ID" value="MBT9144192.1"/>
    <property type="molecule type" value="Genomic_DNA"/>
</dbReference>
<dbReference type="Gene3D" id="6.20.220.20">
    <property type="entry name" value="Recombination protein O, zinc-binding domain"/>
    <property type="match status" value="1"/>
</dbReference>